<protein>
    <submittedName>
        <fullName evidence="2">Membrane protein</fullName>
    </submittedName>
</protein>
<reference evidence="2" key="1">
    <citation type="submission" date="2024-06" db="EMBL/GenBank/DDBJ databases">
        <authorList>
            <person name="Ashkenazi R."/>
            <person name="Lipszyc R.R."/>
            <person name="Braunstein R."/>
            <person name="Yerushalmy O."/>
            <person name="Alkalay-Oren S."/>
            <person name="Coppenhagn-Glazer S."/>
            <person name="Hazan R."/>
        </authorList>
    </citation>
    <scope>NUCLEOTIDE SEQUENCE</scope>
</reference>
<evidence type="ECO:0000313" key="2">
    <source>
        <dbReference type="EMBL" id="XCH45151.1"/>
    </source>
</evidence>
<feature type="transmembrane region" description="Helical" evidence="1">
    <location>
        <begin position="40"/>
        <end position="58"/>
    </location>
</feature>
<keyword evidence="1" id="KW-1133">Transmembrane helix</keyword>
<accession>A0AAU8GVN0</accession>
<proteinExistence type="predicted"/>
<evidence type="ECO:0000256" key="1">
    <source>
        <dbReference type="SAM" id="Phobius"/>
    </source>
</evidence>
<feature type="transmembrane region" description="Helical" evidence="1">
    <location>
        <begin position="12"/>
        <end position="34"/>
    </location>
</feature>
<sequence length="128" mass="14817">MFNNIFKLIIKTIIIIIFLMLILSINNAIALIFGIRPQTVIAYTLVGIGASYVALTFYERAIDKKEDPLPEYVLKEAEITKEEVEVLKSILKEKVDMSDTTDEEIRVRAKVREREKRERENQGRSKES</sequence>
<keyword evidence="1" id="KW-0812">Transmembrane</keyword>
<name>A0AAU8GVN0_9VIRU</name>
<keyword evidence="1" id="KW-0472">Membrane</keyword>
<organism evidence="2">
    <name type="scientific">Mammaliicoccus phage MSShimriz1</name>
    <dbReference type="NCBI Taxonomy" id="3230127"/>
    <lineage>
        <taxon>Viruses</taxon>
    </lineage>
</organism>
<dbReference type="EMBL" id="PP931174">
    <property type="protein sequence ID" value="XCH45151.1"/>
    <property type="molecule type" value="Genomic_DNA"/>
</dbReference>